<feature type="region of interest" description="Disordered" evidence="1">
    <location>
        <begin position="33"/>
        <end position="86"/>
    </location>
</feature>
<accession>A0A0E0NT89</accession>
<sequence length="119" mass="12970">MLNVLIVPQSSPFHEKRGWARVFPNGVESLRRAVPSGSSDLPQKSSYAQSPSTARGRRMGANEGGAAWSARHGCRRPQSSPANRLRRGADTLTAVLLLPQTLWRHCTGSILVKKFCAGF</sequence>
<evidence type="ECO:0000313" key="3">
    <source>
        <dbReference type="Proteomes" id="UP000008022"/>
    </source>
</evidence>
<dbReference type="EnsemblPlants" id="ORUFI03G12920.1">
    <property type="protein sequence ID" value="ORUFI03G12920.1"/>
    <property type="gene ID" value="ORUFI03G12920"/>
</dbReference>
<protein>
    <submittedName>
        <fullName evidence="2">Uncharacterized protein</fullName>
    </submittedName>
</protein>
<dbReference type="Gramene" id="ORUFI03G12920.1">
    <property type="protein sequence ID" value="ORUFI03G12920.1"/>
    <property type="gene ID" value="ORUFI03G12920"/>
</dbReference>
<dbReference type="AlphaFoldDB" id="A0A0E0NT89"/>
<reference evidence="2" key="2">
    <citation type="submission" date="2015-06" db="UniProtKB">
        <authorList>
            <consortium name="EnsemblPlants"/>
        </authorList>
    </citation>
    <scope>IDENTIFICATION</scope>
</reference>
<dbReference type="Proteomes" id="UP000008022">
    <property type="component" value="Unassembled WGS sequence"/>
</dbReference>
<name>A0A0E0NT89_ORYRU</name>
<feature type="compositionally biased region" description="Polar residues" evidence="1">
    <location>
        <begin position="36"/>
        <end position="53"/>
    </location>
</feature>
<keyword evidence="3" id="KW-1185">Reference proteome</keyword>
<evidence type="ECO:0000256" key="1">
    <source>
        <dbReference type="SAM" id="MobiDB-lite"/>
    </source>
</evidence>
<reference evidence="3" key="1">
    <citation type="submission" date="2013-06" db="EMBL/GenBank/DDBJ databases">
        <authorList>
            <person name="Zhao Q."/>
        </authorList>
    </citation>
    <scope>NUCLEOTIDE SEQUENCE</scope>
    <source>
        <strain evidence="3">cv. W1943</strain>
    </source>
</reference>
<evidence type="ECO:0000313" key="2">
    <source>
        <dbReference type="EnsemblPlants" id="ORUFI03G12920.1"/>
    </source>
</evidence>
<dbReference type="HOGENOM" id="CLU_2065340_0_0_1"/>
<proteinExistence type="predicted"/>
<organism evidence="2 3">
    <name type="scientific">Oryza rufipogon</name>
    <name type="common">Brownbeard rice</name>
    <name type="synonym">Asian wild rice</name>
    <dbReference type="NCBI Taxonomy" id="4529"/>
    <lineage>
        <taxon>Eukaryota</taxon>
        <taxon>Viridiplantae</taxon>
        <taxon>Streptophyta</taxon>
        <taxon>Embryophyta</taxon>
        <taxon>Tracheophyta</taxon>
        <taxon>Spermatophyta</taxon>
        <taxon>Magnoliopsida</taxon>
        <taxon>Liliopsida</taxon>
        <taxon>Poales</taxon>
        <taxon>Poaceae</taxon>
        <taxon>BOP clade</taxon>
        <taxon>Oryzoideae</taxon>
        <taxon>Oryzeae</taxon>
        <taxon>Oryzinae</taxon>
        <taxon>Oryza</taxon>
    </lineage>
</organism>